<feature type="region of interest" description="Disordered" evidence="1">
    <location>
        <begin position="43"/>
        <end position="63"/>
    </location>
</feature>
<sequence>MKRTIEPIQQAPRVDIESIQKMKGEPMQTNYLFKDFYDDRWGDPRNPNAVEPSSADDKGGADRQGLLGRLANIFCRRRKHPSAWSFTIPSEVPDAECEVDQRHRNGLEDPKFLAIAKALSRNC</sequence>
<proteinExistence type="predicted"/>
<evidence type="ECO:0000313" key="3">
    <source>
        <dbReference type="Proteomes" id="UP000526625"/>
    </source>
</evidence>
<dbReference type="EMBL" id="JACHBF010000016">
    <property type="protein sequence ID" value="MBB6494373.1"/>
    <property type="molecule type" value="Genomic_DNA"/>
</dbReference>
<dbReference type="Proteomes" id="UP000526625">
    <property type="component" value="Unassembled WGS sequence"/>
</dbReference>
<accession>A0ABR6R5C9</accession>
<protein>
    <submittedName>
        <fullName evidence="2">Uncharacterized protein</fullName>
    </submittedName>
</protein>
<keyword evidence="3" id="KW-1185">Reference proteome</keyword>
<evidence type="ECO:0000313" key="2">
    <source>
        <dbReference type="EMBL" id="MBB6494373.1"/>
    </source>
</evidence>
<comment type="caution">
    <text evidence="2">The sequence shown here is derived from an EMBL/GenBank/DDBJ whole genome shotgun (WGS) entry which is preliminary data.</text>
</comment>
<dbReference type="RefSeq" id="WP_244441432.1">
    <property type="nucleotide sequence ID" value="NZ_JAADZA010000016.1"/>
</dbReference>
<name>A0ABR6R5C9_RHITR</name>
<gene>
    <name evidence="2" type="ORF">GGD45_004814</name>
</gene>
<organism evidence="2 3">
    <name type="scientific">Rhizobium tropici</name>
    <dbReference type="NCBI Taxonomy" id="398"/>
    <lineage>
        <taxon>Bacteria</taxon>
        <taxon>Pseudomonadati</taxon>
        <taxon>Pseudomonadota</taxon>
        <taxon>Alphaproteobacteria</taxon>
        <taxon>Hyphomicrobiales</taxon>
        <taxon>Rhizobiaceae</taxon>
        <taxon>Rhizobium/Agrobacterium group</taxon>
        <taxon>Rhizobium</taxon>
    </lineage>
</organism>
<reference evidence="2 3" key="1">
    <citation type="submission" date="2020-08" db="EMBL/GenBank/DDBJ databases">
        <title>Genomic Encyclopedia of Type Strains, Phase IV (KMG-V): Genome sequencing to study the core and pangenomes of soil and plant-associated prokaryotes.</title>
        <authorList>
            <person name="Whitman W."/>
        </authorList>
    </citation>
    <scope>NUCLEOTIDE SEQUENCE [LARGE SCALE GENOMIC DNA]</scope>
    <source>
        <strain evidence="2 3">SEMIA 4059</strain>
    </source>
</reference>
<evidence type="ECO:0000256" key="1">
    <source>
        <dbReference type="SAM" id="MobiDB-lite"/>
    </source>
</evidence>